<name>A0A386B278_9NEOP</name>
<dbReference type="EMBL" id="MH001204">
    <property type="protein sequence ID" value="AYC65847.1"/>
    <property type="molecule type" value="Genomic_DNA"/>
</dbReference>
<geneLocation type="mitochondrion" evidence="2"/>
<proteinExistence type="predicted"/>
<keyword evidence="1" id="KW-1133">Transmembrane helix</keyword>
<sequence length="90" mass="9924">MTMWVVLFIFKALRETSLVSSLISMEMASFLTLTKISLQQFQFSAPVSTMVVLFVVAILILEGVVGLAIMASTAFPKTEKGVNIMSTCKW</sequence>
<dbReference type="AlphaFoldDB" id="A0A386B278"/>
<evidence type="ECO:0000256" key="1">
    <source>
        <dbReference type="SAM" id="Phobius"/>
    </source>
</evidence>
<gene>
    <name evidence="2" type="primary">ND4L</name>
</gene>
<organism evidence="2">
    <name type="scientific">Bovicola ovis</name>
    <name type="common">sheep biting louse</name>
    <dbReference type="NCBI Taxonomy" id="186214"/>
    <lineage>
        <taxon>Eukaryota</taxon>
        <taxon>Metazoa</taxon>
        <taxon>Ecdysozoa</taxon>
        <taxon>Arthropoda</taxon>
        <taxon>Hexapoda</taxon>
        <taxon>Insecta</taxon>
        <taxon>Pterygota</taxon>
        <taxon>Neoptera</taxon>
        <taxon>Paraneoptera</taxon>
        <taxon>Psocodea</taxon>
        <taxon>Troctomorpha</taxon>
        <taxon>Phthiraptera</taxon>
        <taxon>Ischnocera</taxon>
        <taxon>Bovicoliidae</taxon>
        <taxon>Bovicola</taxon>
    </lineage>
</organism>
<keyword evidence="2" id="KW-0496">Mitochondrion</keyword>
<evidence type="ECO:0000313" key="2">
    <source>
        <dbReference type="EMBL" id="AYC65847.1"/>
    </source>
</evidence>
<reference evidence="2" key="1">
    <citation type="journal article" date="2018" name="Syst. Biol.">
        <title>Mitochondrial Genome Fragmentation Unites the Parasitic Lice of Eutherian Mammals.</title>
        <authorList>
            <person name="Song F."/>
            <person name="Li H."/>
            <person name="Liu G.-H."/>
            <person name="Wang W."/>
            <person name="James P."/>
            <person name="Colwell D.D."/>
            <person name="Tran A."/>
            <person name="Gong S."/>
            <person name="Cai W."/>
            <person name="Shao R."/>
        </authorList>
    </citation>
    <scope>NUCLEOTIDE SEQUENCE</scope>
    <source>
        <strain evidence="2">Minichromosome 4</strain>
    </source>
</reference>
<accession>A0A386B278</accession>
<keyword evidence="1" id="KW-0472">Membrane</keyword>
<feature type="transmembrane region" description="Helical" evidence="1">
    <location>
        <begin position="45"/>
        <end position="70"/>
    </location>
</feature>
<keyword evidence="1" id="KW-0812">Transmembrane</keyword>
<protein>
    <submittedName>
        <fullName evidence="2">NADH dehydrogenase subunit 4L</fullName>
    </submittedName>
</protein>